<comment type="similarity">
    <text evidence="1">Belongs to the pseudomonas-type ThrB family.</text>
</comment>
<organism evidence="3 4">
    <name type="scientific">Ornithinibacillus caprae</name>
    <dbReference type="NCBI Taxonomy" id="2678566"/>
    <lineage>
        <taxon>Bacteria</taxon>
        <taxon>Bacillati</taxon>
        <taxon>Bacillota</taxon>
        <taxon>Bacilli</taxon>
        <taxon>Bacillales</taxon>
        <taxon>Bacillaceae</taxon>
        <taxon>Ornithinibacillus</taxon>
    </lineage>
</organism>
<dbReference type="GO" id="GO:0019202">
    <property type="term" value="F:amino acid kinase activity"/>
    <property type="evidence" value="ECO:0007669"/>
    <property type="project" value="TreeGrafter"/>
</dbReference>
<dbReference type="Pfam" id="PF01636">
    <property type="entry name" value="APH"/>
    <property type="match status" value="1"/>
</dbReference>
<gene>
    <name evidence="3" type="ORF">GMD78_19485</name>
</gene>
<dbReference type="Proteomes" id="UP000469125">
    <property type="component" value="Unassembled WGS sequence"/>
</dbReference>
<dbReference type="InterPro" id="IPR011009">
    <property type="entry name" value="Kinase-like_dom_sf"/>
</dbReference>
<evidence type="ECO:0000259" key="2">
    <source>
        <dbReference type="Pfam" id="PF01636"/>
    </source>
</evidence>
<dbReference type="EMBL" id="WOCA01000023">
    <property type="protein sequence ID" value="MUK90543.1"/>
    <property type="molecule type" value="Genomic_DNA"/>
</dbReference>
<accession>A0A6N8FMI0</accession>
<sequence>MMRLSLMRDFLAFEGSKALISSILEKWGGNANTVQLIRASNNFSYAFQDQHERFILRITPEGNWSSLEEECSFLHFLLNQSICVNRPILSKNGNTVEEFHTKFGVLHAVVFNFIPGDSFEIEDISTNHFFLWGESLGAIHQASRNYLPCGKVKTIQYDLLQEVEELIPNNDVEAINELEHLKVWLDSLEMNSDNYGRIHFDFELDNLIWNDDKVSVIDFESGLEGWYVADIAFALRDLFTEQIDLSNPQFKMFMSGYRSKVNISDEELRRIPMFLRLHDLVLYATLLRSMDIEKHAHNPDWVNGLYDKLTYKVEGYKEKWKKLHR</sequence>
<name>A0A6N8FMI0_9BACI</name>
<proteinExistence type="inferred from homology"/>
<dbReference type="Gene3D" id="3.90.1200.10">
    <property type="match status" value="1"/>
</dbReference>
<dbReference type="PANTHER" id="PTHR21064">
    <property type="entry name" value="AMINOGLYCOSIDE PHOSPHOTRANSFERASE DOMAIN-CONTAINING PROTEIN-RELATED"/>
    <property type="match status" value="1"/>
</dbReference>
<dbReference type="Gene3D" id="3.30.200.20">
    <property type="entry name" value="Phosphorylase Kinase, domain 1"/>
    <property type="match status" value="1"/>
</dbReference>
<evidence type="ECO:0000313" key="4">
    <source>
        <dbReference type="Proteomes" id="UP000469125"/>
    </source>
</evidence>
<protein>
    <submittedName>
        <fullName evidence="3">Phosphotransferase</fullName>
    </submittedName>
</protein>
<keyword evidence="4" id="KW-1185">Reference proteome</keyword>
<dbReference type="PANTHER" id="PTHR21064:SF6">
    <property type="entry name" value="AMINOGLYCOSIDE PHOSPHOTRANSFERASE DOMAIN-CONTAINING PROTEIN"/>
    <property type="match status" value="1"/>
</dbReference>
<dbReference type="InterPro" id="IPR002575">
    <property type="entry name" value="Aminoglycoside_PTrfase"/>
</dbReference>
<feature type="domain" description="Aminoglycoside phosphotransferase" evidence="2">
    <location>
        <begin position="38"/>
        <end position="242"/>
    </location>
</feature>
<reference evidence="3 4" key="1">
    <citation type="submission" date="2019-11" db="EMBL/GenBank/DDBJ databases">
        <authorList>
            <person name="Li X."/>
        </authorList>
    </citation>
    <scope>NUCLEOTIDE SEQUENCE [LARGE SCALE GENOMIC DNA]</scope>
    <source>
        <strain evidence="3 4">L9</strain>
    </source>
</reference>
<dbReference type="AlphaFoldDB" id="A0A6N8FMI0"/>
<dbReference type="RefSeq" id="WP_155671434.1">
    <property type="nucleotide sequence ID" value="NZ_WOCA01000023.1"/>
</dbReference>
<evidence type="ECO:0000313" key="3">
    <source>
        <dbReference type="EMBL" id="MUK90543.1"/>
    </source>
</evidence>
<dbReference type="SUPFAM" id="SSF56112">
    <property type="entry name" value="Protein kinase-like (PK-like)"/>
    <property type="match status" value="1"/>
</dbReference>
<dbReference type="InterPro" id="IPR050249">
    <property type="entry name" value="Pseudomonas-type_ThrB"/>
</dbReference>
<evidence type="ECO:0000256" key="1">
    <source>
        <dbReference type="ARBA" id="ARBA00038240"/>
    </source>
</evidence>
<keyword evidence="3" id="KW-0808">Transferase</keyword>
<comment type="caution">
    <text evidence="3">The sequence shown here is derived from an EMBL/GenBank/DDBJ whole genome shotgun (WGS) entry which is preliminary data.</text>
</comment>